<evidence type="ECO:0000256" key="1">
    <source>
        <dbReference type="SAM" id="Phobius"/>
    </source>
</evidence>
<keyword evidence="1" id="KW-0812">Transmembrane</keyword>
<keyword evidence="1" id="KW-1133">Transmembrane helix</keyword>
<evidence type="ECO:0000256" key="2">
    <source>
        <dbReference type="SAM" id="SignalP"/>
    </source>
</evidence>
<name>A0ABY7GMA9_9GAMM</name>
<organism evidence="3 4">
    <name type="scientific">Methylomonas rapida</name>
    <dbReference type="NCBI Taxonomy" id="2963939"/>
    <lineage>
        <taxon>Bacteria</taxon>
        <taxon>Pseudomonadati</taxon>
        <taxon>Pseudomonadota</taxon>
        <taxon>Gammaproteobacteria</taxon>
        <taxon>Methylococcales</taxon>
        <taxon>Methylococcaceae</taxon>
        <taxon>Methylomonas</taxon>
    </lineage>
</organism>
<dbReference type="Proteomes" id="UP001162780">
    <property type="component" value="Chromosome"/>
</dbReference>
<evidence type="ECO:0000313" key="4">
    <source>
        <dbReference type="Proteomes" id="UP001162780"/>
    </source>
</evidence>
<dbReference type="EMBL" id="CP113517">
    <property type="protein sequence ID" value="WAR45624.1"/>
    <property type="molecule type" value="Genomic_DNA"/>
</dbReference>
<gene>
    <name evidence="3" type="ORF">NM686_003675</name>
</gene>
<feature type="transmembrane region" description="Helical" evidence="1">
    <location>
        <begin position="185"/>
        <end position="206"/>
    </location>
</feature>
<keyword evidence="4" id="KW-1185">Reference proteome</keyword>
<protein>
    <recommendedName>
        <fullName evidence="5">Secreted protein</fullName>
    </recommendedName>
</protein>
<keyword evidence="2" id="KW-0732">Signal</keyword>
<proteinExistence type="predicted"/>
<evidence type="ECO:0008006" key="5">
    <source>
        <dbReference type="Google" id="ProtNLM"/>
    </source>
</evidence>
<feature type="signal peptide" evidence="2">
    <location>
        <begin position="1"/>
        <end position="27"/>
    </location>
</feature>
<keyword evidence="1" id="KW-0472">Membrane</keyword>
<reference evidence="3" key="1">
    <citation type="submission" date="2022-11" db="EMBL/GenBank/DDBJ databases">
        <title>Methylomonas rapida sp. nov., Carotenoid-Producing Obligate Methanotrophs with High Growth Characteristics and Biotechnological Potential.</title>
        <authorList>
            <person name="Tikhonova E.N."/>
            <person name="Suleimanov R.Z."/>
            <person name="Miroshnikov K."/>
            <person name="Oshkin I.Y."/>
            <person name="Belova S.E."/>
            <person name="Danilova O.V."/>
            <person name="Ashikhmin A."/>
            <person name="Konopkin A."/>
            <person name="But S.Y."/>
            <person name="Khmelenina V.N."/>
            <person name="Kuznetsov N."/>
            <person name="Pimenov N.V."/>
            <person name="Dedysh S.N."/>
        </authorList>
    </citation>
    <scope>NUCLEOTIDE SEQUENCE</scope>
    <source>
        <strain evidence="3">MP1</strain>
    </source>
</reference>
<sequence>MQQKTTAYLLTGFMMLVPVVYTQEASAATLLTPASAAIFNQTVSSGSFQNSYDVIIDGAFSAYNLSGSFSFQSVQILTSLTTDFSNASVTNTSGISSASVELLDSGSSIIATGSLSSFSVTSAPTLVDLGFLPPFYQGLLTTYNTITFNNIPVLGAGNYKLAVAGSSTGGAYTGSLSVSPIVPTAAVPLPGTIWMLLTGALGILGVRRKNTLKA</sequence>
<feature type="chain" id="PRO_5045111422" description="Secreted protein" evidence="2">
    <location>
        <begin position="28"/>
        <end position="214"/>
    </location>
</feature>
<accession>A0ABY7GMA9</accession>
<evidence type="ECO:0000313" key="3">
    <source>
        <dbReference type="EMBL" id="WAR45624.1"/>
    </source>
</evidence>
<dbReference type="RefSeq" id="WP_255186534.1">
    <property type="nucleotide sequence ID" value="NZ_CP113517.1"/>
</dbReference>